<dbReference type="InterPro" id="IPR000868">
    <property type="entry name" value="Isochorismatase-like_dom"/>
</dbReference>
<dbReference type="EMBL" id="SISK01000016">
    <property type="protein sequence ID" value="TBN36760.1"/>
    <property type="molecule type" value="Genomic_DNA"/>
</dbReference>
<dbReference type="RefSeq" id="WP_130992158.1">
    <property type="nucleotide sequence ID" value="NZ_SISK01000016.1"/>
</dbReference>
<dbReference type="OrthoDB" id="9794942at2"/>
<dbReference type="CDD" id="cd01014">
    <property type="entry name" value="nicotinamidase_related"/>
    <property type="match status" value="1"/>
</dbReference>
<evidence type="ECO:0000313" key="4">
    <source>
        <dbReference type="Proteomes" id="UP000293520"/>
    </source>
</evidence>
<dbReference type="PANTHER" id="PTHR43540:SF1">
    <property type="entry name" value="ISOCHORISMATASE HYDROLASE"/>
    <property type="match status" value="1"/>
</dbReference>
<evidence type="ECO:0000256" key="1">
    <source>
        <dbReference type="ARBA" id="ARBA00022801"/>
    </source>
</evidence>
<evidence type="ECO:0000313" key="3">
    <source>
        <dbReference type="EMBL" id="TBN36760.1"/>
    </source>
</evidence>
<organism evidence="3 4">
    <name type="scientific">Paracoccus subflavus</name>
    <dbReference type="NCBI Taxonomy" id="2528244"/>
    <lineage>
        <taxon>Bacteria</taxon>
        <taxon>Pseudomonadati</taxon>
        <taxon>Pseudomonadota</taxon>
        <taxon>Alphaproteobacteria</taxon>
        <taxon>Rhodobacterales</taxon>
        <taxon>Paracoccaceae</taxon>
        <taxon>Paracoccus</taxon>
    </lineage>
</organism>
<dbReference type="Gene3D" id="3.40.50.850">
    <property type="entry name" value="Isochorismatase-like"/>
    <property type="match status" value="1"/>
</dbReference>
<keyword evidence="1 3" id="KW-0378">Hydrolase</keyword>
<name>A0A4Q9FV70_9RHOB</name>
<dbReference type="GO" id="GO:0016787">
    <property type="term" value="F:hydrolase activity"/>
    <property type="evidence" value="ECO:0007669"/>
    <property type="project" value="UniProtKB-KW"/>
</dbReference>
<gene>
    <name evidence="3" type="ORF">EYE42_15170</name>
</gene>
<dbReference type="Proteomes" id="UP000293520">
    <property type="component" value="Unassembled WGS sequence"/>
</dbReference>
<protein>
    <submittedName>
        <fullName evidence="3">Cysteine hydrolase</fullName>
    </submittedName>
</protein>
<dbReference type="AlphaFoldDB" id="A0A4Q9FV70"/>
<dbReference type="InterPro" id="IPR050272">
    <property type="entry name" value="Isochorismatase-like_hydrls"/>
</dbReference>
<dbReference type="SUPFAM" id="SSF52499">
    <property type="entry name" value="Isochorismatase-like hydrolases"/>
    <property type="match status" value="1"/>
</dbReference>
<sequence>MTKRAVVAVDIQNDYFPGGKFPLEGMENAAAKARAVLDAAREGGDLIVHVRHEFADPGAPFFHPGSDGAMINPAAAPRDGEIVVTKTQVNAFRDTDLQAILEKHGVTDVVIVGAMSHMCIDAATRAASDLGYRTTVIADACATRDLEFQGTTVPAAHVHAAMMSGLAFGYATVTDARDWISAQAAA</sequence>
<accession>A0A4Q9FV70</accession>
<dbReference type="InterPro" id="IPR036380">
    <property type="entry name" value="Isochorismatase-like_sf"/>
</dbReference>
<evidence type="ECO:0000259" key="2">
    <source>
        <dbReference type="Pfam" id="PF00857"/>
    </source>
</evidence>
<comment type="caution">
    <text evidence="3">The sequence shown here is derived from an EMBL/GenBank/DDBJ whole genome shotgun (WGS) entry which is preliminary data.</text>
</comment>
<keyword evidence="4" id="KW-1185">Reference proteome</keyword>
<proteinExistence type="predicted"/>
<feature type="domain" description="Isochorismatase-like" evidence="2">
    <location>
        <begin position="5"/>
        <end position="149"/>
    </location>
</feature>
<dbReference type="Pfam" id="PF00857">
    <property type="entry name" value="Isochorismatase"/>
    <property type="match status" value="1"/>
</dbReference>
<dbReference type="PANTHER" id="PTHR43540">
    <property type="entry name" value="PEROXYUREIDOACRYLATE/UREIDOACRYLATE AMIDOHYDROLASE-RELATED"/>
    <property type="match status" value="1"/>
</dbReference>
<reference evidence="3 4" key="1">
    <citation type="submission" date="2019-02" db="EMBL/GenBank/DDBJ databases">
        <title>Paracoccus subflavus sp. nov., isolated from marine sediment of the Pacific Ocean.</title>
        <authorList>
            <person name="Zhang G."/>
        </authorList>
    </citation>
    <scope>NUCLEOTIDE SEQUENCE [LARGE SCALE GENOMIC DNA]</scope>
    <source>
        <strain evidence="3 4">GY0581</strain>
    </source>
</reference>